<dbReference type="Pfam" id="PF25210">
    <property type="entry name" value="Kelch_FKB95"/>
    <property type="match status" value="1"/>
</dbReference>
<evidence type="ECO:0000313" key="5">
    <source>
        <dbReference type="Proteomes" id="UP000823749"/>
    </source>
</evidence>
<dbReference type="Gene3D" id="2.120.10.80">
    <property type="entry name" value="Kelch-type beta propeller"/>
    <property type="match status" value="1"/>
</dbReference>
<sequence>MPSRIHESVITVPFDSNIYLIGGFDRRGRSIRSFYFDTSRPNYGWRDIPKMLVGRERPSAIAFNGKLYVFGGTRNIYPQAETFDPETNEWIPLHEPNWELETQGGLAFTIPDDKSDIKLMVVCTDDYDKSLNTYDVKTQSWDHFELQCCSELGLDKAAIFANGVVYWYSKKQNNLLGYDLASRNWFPDPVAGLEEANVFPHRTDESPVWILHLGGETMCLTWYVKTHGSATNMTVYCTTFRVDKCDNGKGETILVATVESSACSHVNGSECLDFIAL</sequence>
<keyword evidence="2" id="KW-0677">Repeat</keyword>
<comment type="caution">
    <text evidence="4">The sequence shown here is derived from an EMBL/GenBank/DDBJ whole genome shotgun (WGS) entry which is preliminary data.</text>
</comment>
<gene>
    <name evidence="4" type="ORF">RHGRI_006243</name>
</gene>
<dbReference type="EMBL" id="JACTNZ010000003">
    <property type="protein sequence ID" value="KAG5555531.1"/>
    <property type="molecule type" value="Genomic_DNA"/>
</dbReference>
<evidence type="ECO:0000256" key="2">
    <source>
        <dbReference type="ARBA" id="ARBA00022737"/>
    </source>
</evidence>
<dbReference type="InterPro" id="IPR015915">
    <property type="entry name" value="Kelch-typ_b-propeller"/>
</dbReference>
<keyword evidence="5" id="KW-1185">Reference proteome</keyword>
<dbReference type="SUPFAM" id="SSF117281">
    <property type="entry name" value="Kelch motif"/>
    <property type="match status" value="1"/>
</dbReference>
<keyword evidence="1" id="KW-0880">Kelch repeat</keyword>
<organism evidence="4 5">
    <name type="scientific">Rhododendron griersonianum</name>
    <dbReference type="NCBI Taxonomy" id="479676"/>
    <lineage>
        <taxon>Eukaryota</taxon>
        <taxon>Viridiplantae</taxon>
        <taxon>Streptophyta</taxon>
        <taxon>Embryophyta</taxon>
        <taxon>Tracheophyta</taxon>
        <taxon>Spermatophyta</taxon>
        <taxon>Magnoliopsida</taxon>
        <taxon>eudicotyledons</taxon>
        <taxon>Gunneridae</taxon>
        <taxon>Pentapetalae</taxon>
        <taxon>asterids</taxon>
        <taxon>Ericales</taxon>
        <taxon>Ericaceae</taxon>
        <taxon>Ericoideae</taxon>
        <taxon>Rhodoreae</taxon>
        <taxon>Rhododendron</taxon>
    </lineage>
</organism>
<dbReference type="PANTHER" id="PTHR46344:SF27">
    <property type="entry name" value="KELCH REPEAT SUPERFAMILY PROTEIN"/>
    <property type="match status" value="1"/>
</dbReference>
<dbReference type="PANTHER" id="PTHR46344">
    <property type="entry name" value="OS02G0202900 PROTEIN"/>
    <property type="match status" value="1"/>
</dbReference>
<evidence type="ECO:0000313" key="4">
    <source>
        <dbReference type="EMBL" id="KAG5555531.1"/>
    </source>
</evidence>
<name>A0AAV6KSJ1_9ERIC</name>
<feature type="domain" description="FKB95-like N-terminal Kelch" evidence="3">
    <location>
        <begin position="6"/>
        <end position="248"/>
    </location>
</feature>
<dbReference type="Proteomes" id="UP000823749">
    <property type="component" value="Chromosome 3"/>
</dbReference>
<accession>A0AAV6KSJ1</accession>
<proteinExistence type="predicted"/>
<reference evidence="4" key="1">
    <citation type="submission" date="2020-08" db="EMBL/GenBank/DDBJ databases">
        <title>Plant Genome Project.</title>
        <authorList>
            <person name="Zhang R.-G."/>
        </authorList>
    </citation>
    <scope>NUCLEOTIDE SEQUENCE</scope>
    <source>
        <strain evidence="4">WSP0</strain>
        <tissue evidence="4">Leaf</tissue>
    </source>
</reference>
<dbReference type="InterPro" id="IPR057499">
    <property type="entry name" value="Kelch_FKB95"/>
</dbReference>
<dbReference type="AlphaFoldDB" id="A0AAV6KSJ1"/>
<protein>
    <recommendedName>
        <fullName evidence="3">FKB95-like N-terminal Kelch domain-containing protein</fullName>
    </recommendedName>
</protein>
<evidence type="ECO:0000259" key="3">
    <source>
        <dbReference type="Pfam" id="PF25210"/>
    </source>
</evidence>
<evidence type="ECO:0000256" key="1">
    <source>
        <dbReference type="ARBA" id="ARBA00022441"/>
    </source>
</evidence>